<organism evidence="1 2">
    <name type="scientific">Lishizhenia tianjinensis</name>
    <dbReference type="NCBI Taxonomy" id="477690"/>
    <lineage>
        <taxon>Bacteria</taxon>
        <taxon>Pseudomonadati</taxon>
        <taxon>Bacteroidota</taxon>
        <taxon>Flavobacteriia</taxon>
        <taxon>Flavobacteriales</taxon>
        <taxon>Crocinitomicaceae</taxon>
        <taxon>Lishizhenia</taxon>
    </lineage>
</organism>
<gene>
    <name evidence="1" type="ORF">SAMN05216474_0039</name>
</gene>
<keyword evidence="2" id="KW-1185">Reference proteome</keyword>
<dbReference type="AlphaFoldDB" id="A0A1I6X9T8"/>
<name>A0A1I6X9T8_9FLAO</name>
<protein>
    <submittedName>
        <fullName evidence="1">Uncharacterized protein</fullName>
    </submittedName>
</protein>
<evidence type="ECO:0000313" key="1">
    <source>
        <dbReference type="EMBL" id="SFT35060.1"/>
    </source>
</evidence>
<sequence length="91" mass="10012">MQGTVIGKIRSSGGGLAVSLHKHYHKAVKWQGHKNVIELLNIPEDMQLEGTTIYFKSRIATTEEQGIITADGEESLKLVLYGKNFSIDACP</sequence>
<proteinExistence type="predicted"/>
<dbReference type="STRING" id="477690.SAMN05216474_0039"/>
<reference evidence="1 2" key="1">
    <citation type="submission" date="2016-10" db="EMBL/GenBank/DDBJ databases">
        <authorList>
            <person name="de Groot N.N."/>
        </authorList>
    </citation>
    <scope>NUCLEOTIDE SEQUENCE [LARGE SCALE GENOMIC DNA]</scope>
    <source>
        <strain evidence="1 2">CGMCC 1.7005</strain>
    </source>
</reference>
<evidence type="ECO:0000313" key="2">
    <source>
        <dbReference type="Proteomes" id="UP000236454"/>
    </source>
</evidence>
<accession>A0A1I6X9T8</accession>
<dbReference type="EMBL" id="FPAS01000001">
    <property type="protein sequence ID" value="SFT35060.1"/>
    <property type="molecule type" value="Genomic_DNA"/>
</dbReference>
<dbReference type="Proteomes" id="UP000236454">
    <property type="component" value="Unassembled WGS sequence"/>
</dbReference>